<evidence type="ECO:0000256" key="3">
    <source>
        <dbReference type="ARBA" id="ARBA00022723"/>
    </source>
</evidence>
<keyword evidence="11" id="KW-1185">Reference proteome</keyword>
<dbReference type="SUPFAM" id="SSF53187">
    <property type="entry name" value="Zn-dependent exopeptidases"/>
    <property type="match status" value="1"/>
</dbReference>
<evidence type="ECO:0000256" key="2">
    <source>
        <dbReference type="ARBA" id="ARBA00022670"/>
    </source>
</evidence>
<feature type="domain" description="PA" evidence="8">
    <location>
        <begin position="143"/>
        <end position="222"/>
    </location>
</feature>
<evidence type="ECO:0000256" key="1">
    <source>
        <dbReference type="ARBA" id="ARBA00022438"/>
    </source>
</evidence>
<evidence type="ECO:0000256" key="6">
    <source>
        <dbReference type="ARBA" id="ARBA00022833"/>
    </source>
</evidence>
<protein>
    <submittedName>
        <fullName evidence="10">M28 family peptidase</fullName>
    </submittedName>
</protein>
<dbReference type="Pfam" id="PF02225">
    <property type="entry name" value="PA"/>
    <property type="match status" value="1"/>
</dbReference>
<feature type="chain" id="PRO_5045601009" evidence="7">
    <location>
        <begin position="26"/>
        <end position="551"/>
    </location>
</feature>
<evidence type="ECO:0000313" key="11">
    <source>
        <dbReference type="Proteomes" id="UP001165296"/>
    </source>
</evidence>
<dbReference type="EMBL" id="JAJADR010000003">
    <property type="protein sequence ID" value="MCB2409131.1"/>
    <property type="molecule type" value="Genomic_DNA"/>
</dbReference>
<keyword evidence="6" id="KW-0862">Zinc</keyword>
<dbReference type="InterPro" id="IPR045175">
    <property type="entry name" value="M28_fam"/>
</dbReference>
<evidence type="ECO:0000256" key="5">
    <source>
        <dbReference type="ARBA" id="ARBA00022801"/>
    </source>
</evidence>
<gene>
    <name evidence="10" type="ORF">LGH74_14160</name>
</gene>
<feature type="domain" description="Peptidase M28" evidence="9">
    <location>
        <begin position="305"/>
        <end position="508"/>
    </location>
</feature>
<evidence type="ECO:0000256" key="7">
    <source>
        <dbReference type="SAM" id="SignalP"/>
    </source>
</evidence>
<dbReference type="RefSeq" id="WP_226176653.1">
    <property type="nucleotide sequence ID" value="NZ_JAJADR010000003.1"/>
</dbReference>
<dbReference type="Gene3D" id="3.50.30.30">
    <property type="match status" value="1"/>
</dbReference>
<keyword evidence="3" id="KW-0479">Metal-binding</keyword>
<evidence type="ECO:0000259" key="9">
    <source>
        <dbReference type="Pfam" id="PF04389"/>
    </source>
</evidence>
<dbReference type="SUPFAM" id="SSF52025">
    <property type="entry name" value="PA domain"/>
    <property type="match status" value="1"/>
</dbReference>
<feature type="signal peptide" evidence="7">
    <location>
        <begin position="1"/>
        <end position="25"/>
    </location>
</feature>
<dbReference type="PANTHER" id="PTHR12147:SF56">
    <property type="entry name" value="AMINOPEPTIDASE YDR415C-RELATED"/>
    <property type="match status" value="1"/>
</dbReference>
<dbReference type="Pfam" id="PF04389">
    <property type="entry name" value="Peptidase_M28"/>
    <property type="match status" value="1"/>
</dbReference>
<dbReference type="Proteomes" id="UP001165296">
    <property type="component" value="Unassembled WGS sequence"/>
</dbReference>
<evidence type="ECO:0000256" key="4">
    <source>
        <dbReference type="ARBA" id="ARBA00022729"/>
    </source>
</evidence>
<dbReference type="PANTHER" id="PTHR12147">
    <property type="entry name" value="METALLOPEPTIDASE M28 FAMILY MEMBER"/>
    <property type="match status" value="1"/>
</dbReference>
<reference evidence="10" key="1">
    <citation type="submission" date="2021-10" db="EMBL/GenBank/DDBJ databases">
        <authorList>
            <person name="Dean J.D."/>
            <person name="Kim M.K."/>
            <person name="Newey C.N."/>
            <person name="Stoker T.S."/>
            <person name="Thompson D.W."/>
            <person name="Grose J.H."/>
        </authorList>
    </citation>
    <scope>NUCLEOTIDE SEQUENCE</scope>
    <source>
        <strain evidence="10">BT178</strain>
    </source>
</reference>
<sequence>MLSTSSRLLLLAVGSLLFSPSAATAQQLQLDKKTAKALQQVRPADIKAHIQYLADDRLLGRSPGTPGYQMAVDYVTGQLKSLGIEPAGDEGSFVQRVRLRRAFSNPATTALMLRSGTEAPVPLAPAQEFVLYPNPETPSVALEAPLVFAGYGISAPELQYDDYAGLDVQGKIVVVMRGAPRAFPSTVAAASQDVLAILQNAARHGAVGVLLASPNPKAPMPNFKQGVYSVLGADGKVAASRSYAAGVKVLGALNAATLQSLLGTAATDTGAVFTALKAGRPASVALRSAAKVSNISTYQEVESYNVVGKLTGSDARLRDEYVVHSAHLDHLGVGAPVKGDSIYNGAHDNASGVASVLEIARIYTSLPQKPRRSVLFVLQTGEELGLLGSAYFAARPTVPKEKIVADINTDMPTIIAPLLSVVALGAQHSSLSQPVNQAADYLKLSVENDPEPEQNRFIRSDQYSFVVQGIPALHIKYGNKTADGKNDLSKTVQAWRATTYHKPQDDINGTFDFEAGKKYVQLNFLIGYQVAQAEQRPTWNSGDFFGTRFGK</sequence>
<keyword evidence="4 7" id="KW-0732">Signal</keyword>
<evidence type="ECO:0000313" key="10">
    <source>
        <dbReference type="EMBL" id="MCB2409131.1"/>
    </source>
</evidence>
<evidence type="ECO:0000259" key="8">
    <source>
        <dbReference type="Pfam" id="PF02225"/>
    </source>
</evidence>
<accession>A0ABS8AVW2</accession>
<name>A0ABS8AVW2_9BACT</name>
<dbReference type="InterPro" id="IPR007484">
    <property type="entry name" value="Peptidase_M28"/>
</dbReference>
<keyword evidence="1" id="KW-0031">Aminopeptidase</keyword>
<dbReference type="InterPro" id="IPR003137">
    <property type="entry name" value="PA_domain"/>
</dbReference>
<keyword evidence="2" id="KW-0645">Protease</keyword>
<comment type="caution">
    <text evidence="10">The sequence shown here is derived from an EMBL/GenBank/DDBJ whole genome shotgun (WGS) entry which is preliminary data.</text>
</comment>
<dbReference type="Gene3D" id="3.40.630.10">
    <property type="entry name" value="Zn peptidases"/>
    <property type="match status" value="2"/>
</dbReference>
<proteinExistence type="predicted"/>
<keyword evidence="5" id="KW-0378">Hydrolase</keyword>
<organism evidence="10 11">
    <name type="scientific">Hymenobacter lucidus</name>
    <dbReference type="NCBI Taxonomy" id="2880930"/>
    <lineage>
        <taxon>Bacteria</taxon>
        <taxon>Pseudomonadati</taxon>
        <taxon>Bacteroidota</taxon>
        <taxon>Cytophagia</taxon>
        <taxon>Cytophagales</taxon>
        <taxon>Hymenobacteraceae</taxon>
        <taxon>Hymenobacter</taxon>
    </lineage>
</organism>
<dbReference type="InterPro" id="IPR046450">
    <property type="entry name" value="PA_dom_sf"/>
</dbReference>